<evidence type="ECO:0000313" key="2">
    <source>
        <dbReference type="EMBL" id="CAE0333952.1"/>
    </source>
</evidence>
<feature type="region of interest" description="Disordered" evidence="1">
    <location>
        <begin position="95"/>
        <end position="150"/>
    </location>
</feature>
<proteinExistence type="predicted"/>
<protein>
    <submittedName>
        <fullName evidence="2">Uncharacterized protein</fullName>
    </submittedName>
</protein>
<evidence type="ECO:0000256" key="1">
    <source>
        <dbReference type="SAM" id="MobiDB-lite"/>
    </source>
</evidence>
<reference evidence="2" key="1">
    <citation type="submission" date="2021-01" db="EMBL/GenBank/DDBJ databases">
        <authorList>
            <person name="Corre E."/>
            <person name="Pelletier E."/>
            <person name="Niang G."/>
            <person name="Scheremetjew M."/>
            <person name="Finn R."/>
            <person name="Kale V."/>
            <person name="Holt S."/>
            <person name="Cochrane G."/>
            <person name="Meng A."/>
            <person name="Brown T."/>
            <person name="Cohen L."/>
        </authorList>
    </citation>
    <scope>NUCLEOTIDE SEQUENCE</scope>
    <source>
        <strain evidence="2">S3</strain>
    </source>
</reference>
<feature type="compositionally biased region" description="Polar residues" evidence="1">
    <location>
        <begin position="110"/>
        <end position="120"/>
    </location>
</feature>
<accession>A0A7S3N2K0</accession>
<feature type="region of interest" description="Disordered" evidence="1">
    <location>
        <begin position="36"/>
        <end position="69"/>
    </location>
</feature>
<gene>
    <name evidence="2" type="ORF">SINC0208_LOCUS14590</name>
</gene>
<sequence>MMEDFQSHFFTLDQFTPQQDTSQKQSVEDLAKYQTLSTNSLSKKNQRLEEGAVRVGPTDAAQWSTARTSDPLRKSERVVVRAVPLKHPTTKVALRAPLQQKESCQEKQSDIPTGSASLNASDERMLRHLSKGWPSRPRLIEEGDISMEEK</sequence>
<dbReference type="EMBL" id="HBIH01036548">
    <property type="protein sequence ID" value="CAE0333952.1"/>
    <property type="molecule type" value="Transcribed_RNA"/>
</dbReference>
<name>A0A7S3N2K0_9SPIT</name>
<dbReference type="AlphaFoldDB" id="A0A7S3N2K0"/>
<organism evidence="2">
    <name type="scientific">Strombidium inclinatum</name>
    <dbReference type="NCBI Taxonomy" id="197538"/>
    <lineage>
        <taxon>Eukaryota</taxon>
        <taxon>Sar</taxon>
        <taxon>Alveolata</taxon>
        <taxon>Ciliophora</taxon>
        <taxon>Intramacronucleata</taxon>
        <taxon>Spirotrichea</taxon>
        <taxon>Oligotrichia</taxon>
        <taxon>Strombidiidae</taxon>
        <taxon>Strombidium</taxon>
    </lineage>
</organism>